<name>A0A2G2Z0C0_CAPAN</name>
<feature type="compositionally biased region" description="Acidic residues" evidence="1">
    <location>
        <begin position="45"/>
        <end position="56"/>
    </location>
</feature>
<protein>
    <recommendedName>
        <fullName evidence="2">FAR1 domain-containing protein</fullName>
    </recommendedName>
</protein>
<feature type="compositionally biased region" description="Basic and acidic residues" evidence="1">
    <location>
        <begin position="19"/>
        <end position="30"/>
    </location>
</feature>
<evidence type="ECO:0000256" key="1">
    <source>
        <dbReference type="SAM" id="MobiDB-lite"/>
    </source>
</evidence>
<dbReference type="Gramene" id="PHT75315">
    <property type="protein sequence ID" value="PHT75315"/>
    <property type="gene ID" value="T459_18837"/>
</dbReference>
<dbReference type="EMBL" id="AYRZ02000007">
    <property type="protein sequence ID" value="PHT75315.1"/>
    <property type="molecule type" value="Genomic_DNA"/>
</dbReference>
<dbReference type="PANTHER" id="PTHR47718:SF17">
    <property type="entry name" value="PROTEIN FAR1-RELATED SEQUENCE 5-LIKE"/>
    <property type="match status" value="1"/>
</dbReference>
<accession>A0A2G2Z0C0</accession>
<feature type="compositionally biased region" description="Basic and acidic residues" evidence="1">
    <location>
        <begin position="57"/>
        <end position="70"/>
    </location>
</feature>
<comment type="caution">
    <text evidence="3">The sequence shown here is derived from an EMBL/GenBank/DDBJ whole genome shotgun (WGS) entry which is preliminary data.</text>
</comment>
<dbReference type="STRING" id="4072.A0A2G2Z0C0"/>
<reference evidence="3 4" key="2">
    <citation type="journal article" date="2017" name="Genome Biol.">
        <title>New reference genome sequences of hot pepper reveal the massive evolution of plant disease-resistance genes by retroduplication.</title>
        <authorList>
            <person name="Kim S."/>
            <person name="Park J."/>
            <person name="Yeom S.I."/>
            <person name="Kim Y.M."/>
            <person name="Seo E."/>
            <person name="Kim K.T."/>
            <person name="Kim M.S."/>
            <person name="Lee J.M."/>
            <person name="Cheong K."/>
            <person name="Shin H.S."/>
            <person name="Kim S.B."/>
            <person name="Han K."/>
            <person name="Lee J."/>
            <person name="Park M."/>
            <person name="Lee H.A."/>
            <person name="Lee H.Y."/>
            <person name="Lee Y."/>
            <person name="Oh S."/>
            <person name="Lee J.H."/>
            <person name="Choi E."/>
            <person name="Choi E."/>
            <person name="Lee S.E."/>
            <person name="Jeon J."/>
            <person name="Kim H."/>
            <person name="Choi G."/>
            <person name="Song H."/>
            <person name="Lee J."/>
            <person name="Lee S.C."/>
            <person name="Kwon J.K."/>
            <person name="Lee H.Y."/>
            <person name="Koo N."/>
            <person name="Hong Y."/>
            <person name="Kim R.W."/>
            <person name="Kang W.H."/>
            <person name="Huh J.H."/>
            <person name="Kang B.C."/>
            <person name="Yang T.J."/>
            <person name="Lee Y.H."/>
            <person name="Bennetzen J.L."/>
            <person name="Choi D."/>
        </authorList>
    </citation>
    <scope>NUCLEOTIDE SEQUENCE [LARGE SCALE GENOMIC DNA]</scope>
    <source>
        <strain evidence="4">cv. CM334</strain>
    </source>
</reference>
<dbReference type="InterPro" id="IPR004330">
    <property type="entry name" value="FAR1_DNA_bnd_dom"/>
</dbReference>
<evidence type="ECO:0000313" key="3">
    <source>
        <dbReference type="EMBL" id="PHT75315.1"/>
    </source>
</evidence>
<proteinExistence type="predicted"/>
<evidence type="ECO:0000259" key="2">
    <source>
        <dbReference type="Pfam" id="PF03101"/>
    </source>
</evidence>
<organism evidence="3 4">
    <name type="scientific">Capsicum annuum</name>
    <name type="common">Capsicum pepper</name>
    <dbReference type="NCBI Taxonomy" id="4072"/>
    <lineage>
        <taxon>Eukaryota</taxon>
        <taxon>Viridiplantae</taxon>
        <taxon>Streptophyta</taxon>
        <taxon>Embryophyta</taxon>
        <taxon>Tracheophyta</taxon>
        <taxon>Spermatophyta</taxon>
        <taxon>Magnoliopsida</taxon>
        <taxon>eudicotyledons</taxon>
        <taxon>Gunneridae</taxon>
        <taxon>Pentapetalae</taxon>
        <taxon>asterids</taxon>
        <taxon>lamiids</taxon>
        <taxon>Solanales</taxon>
        <taxon>Solanaceae</taxon>
        <taxon>Solanoideae</taxon>
        <taxon>Capsiceae</taxon>
        <taxon>Capsicum</taxon>
    </lineage>
</organism>
<dbReference type="Proteomes" id="UP000222542">
    <property type="component" value="Unassembled WGS sequence"/>
</dbReference>
<dbReference type="Pfam" id="PF03101">
    <property type="entry name" value="FAR1"/>
    <property type="match status" value="1"/>
</dbReference>
<reference evidence="3 4" key="1">
    <citation type="journal article" date="2014" name="Nat. Genet.">
        <title>Genome sequence of the hot pepper provides insights into the evolution of pungency in Capsicum species.</title>
        <authorList>
            <person name="Kim S."/>
            <person name="Park M."/>
            <person name="Yeom S.I."/>
            <person name="Kim Y.M."/>
            <person name="Lee J.M."/>
            <person name="Lee H.A."/>
            <person name="Seo E."/>
            <person name="Choi J."/>
            <person name="Cheong K."/>
            <person name="Kim K.T."/>
            <person name="Jung K."/>
            <person name="Lee G.W."/>
            <person name="Oh S.K."/>
            <person name="Bae C."/>
            <person name="Kim S.B."/>
            <person name="Lee H.Y."/>
            <person name="Kim S.Y."/>
            <person name="Kim M.S."/>
            <person name="Kang B.C."/>
            <person name="Jo Y.D."/>
            <person name="Yang H.B."/>
            <person name="Jeong H.J."/>
            <person name="Kang W.H."/>
            <person name="Kwon J.K."/>
            <person name="Shin C."/>
            <person name="Lim J.Y."/>
            <person name="Park J.H."/>
            <person name="Huh J.H."/>
            <person name="Kim J.S."/>
            <person name="Kim B.D."/>
            <person name="Cohen O."/>
            <person name="Paran I."/>
            <person name="Suh M.C."/>
            <person name="Lee S.B."/>
            <person name="Kim Y.K."/>
            <person name="Shin Y."/>
            <person name="Noh S.J."/>
            <person name="Park J."/>
            <person name="Seo Y.S."/>
            <person name="Kwon S.Y."/>
            <person name="Kim H.A."/>
            <person name="Park J.M."/>
            <person name="Kim H.J."/>
            <person name="Choi S.B."/>
            <person name="Bosland P.W."/>
            <person name="Reeves G."/>
            <person name="Jo S.H."/>
            <person name="Lee B.W."/>
            <person name="Cho H.T."/>
            <person name="Choi H.S."/>
            <person name="Lee M.S."/>
            <person name="Yu Y."/>
            <person name="Do Choi Y."/>
            <person name="Park B.S."/>
            <person name="van Deynze A."/>
            <person name="Ashrafi H."/>
            <person name="Hill T."/>
            <person name="Kim W.T."/>
            <person name="Pai H.S."/>
            <person name="Ahn H.K."/>
            <person name="Yeam I."/>
            <person name="Giovannoni J.J."/>
            <person name="Rose J.K."/>
            <person name="Sorensen I."/>
            <person name="Lee S.J."/>
            <person name="Kim R.W."/>
            <person name="Choi I.Y."/>
            <person name="Choi B.S."/>
            <person name="Lim J.S."/>
            <person name="Lee Y.H."/>
            <person name="Choi D."/>
        </authorList>
    </citation>
    <scope>NUCLEOTIDE SEQUENCE [LARGE SCALE GENOMIC DNA]</scope>
    <source>
        <strain evidence="4">cv. CM334</strain>
    </source>
</reference>
<feature type="region of interest" description="Disordered" evidence="1">
    <location>
        <begin position="19"/>
        <end position="110"/>
    </location>
</feature>
<sequence>MDDNKCNNQLRAKLHDVFDLEDSDSLHGNEDSYGGYEGPDRYLDTDDEDLQNLADEEMNRCRQSVEDKDLSVSYGEEDDYGEDDVEEEEGPMHDDSYTEEQYTAGPVEARNQSKRVDCKARVNFQVMNDGSCVVTKVILEHNHELEPALSRFLPCHRELSKMVKRSLVAHDIAGLRPSKSIRLLEVEAGGPERMRCTPKFCRNYILQQWRLRTLSSDAAALHRFFVDMQSKDEIFLIQ</sequence>
<evidence type="ECO:0000313" key="4">
    <source>
        <dbReference type="Proteomes" id="UP000222542"/>
    </source>
</evidence>
<keyword evidence="4" id="KW-1185">Reference proteome</keyword>
<dbReference type="PANTHER" id="PTHR47718">
    <property type="entry name" value="OS01G0519700 PROTEIN"/>
    <property type="match status" value="1"/>
</dbReference>
<feature type="domain" description="FAR1" evidence="2">
    <location>
        <begin position="106"/>
        <end position="146"/>
    </location>
</feature>
<feature type="compositionally biased region" description="Acidic residues" evidence="1">
    <location>
        <begin position="75"/>
        <end position="89"/>
    </location>
</feature>
<dbReference type="AlphaFoldDB" id="A0A2G2Z0C0"/>
<gene>
    <name evidence="3" type="ORF">T459_18837</name>
</gene>